<name>A0A828U9B6_ECOLX</name>
<sequence>MLNELWELKKAGFVDKSAYTWRVADNNVQQEQPAQAELPEETTTMSEVMQRILAFYQGNVRYFRRY</sequence>
<dbReference type="Proteomes" id="UP000005272">
    <property type="component" value="Unassembled WGS sequence"/>
</dbReference>
<evidence type="ECO:0000313" key="2">
    <source>
        <dbReference type="Proteomes" id="UP000005272"/>
    </source>
</evidence>
<comment type="caution">
    <text evidence="1">The sequence shown here is derived from an EMBL/GenBank/DDBJ whole genome shotgun (WGS) entry which is preliminary data.</text>
</comment>
<accession>A0A828U9B6</accession>
<organism evidence="1 2">
    <name type="scientific">Escherichia coli DEC2D</name>
    <dbReference type="NCBI Taxonomy" id="868141"/>
    <lineage>
        <taxon>Bacteria</taxon>
        <taxon>Pseudomonadati</taxon>
        <taxon>Pseudomonadota</taxon>
        <taxon>Gammaproteobacteria</taxon>
        <taxon>Enterobacterales</taxon>
        <taxon>Enterobacteriaceae</taxon>
        <taxon>Escherichia</taxon>
    </lineage>
</organism>
<proteinExistence type="predicted"/>
<dbReference type="EMBL" id="AIFC01000015">
    <property type="protein sequence ID" value="EHU47082.1"/>
    <property type="molecule type" value="Genomic_DNA"/>
</dbReference>
<gene>
    <name evidence="1" type="ORF">ECDEC2D_1355</name>
</gene>
<dbReference type="AlphaFoldDB" id="A0A828U9B6"/>
<evidence type="ECO:0000313" key="1">
    <source>
        <dbReference type="EMBL" id="EHU47082.1"/>
    </source>
</evidence>
<reference evidence="1 2" key="1">
    <citation type="journal article" date="2012" name="J. Bacteriol.">
        <title>Draft Genome Sequences of the Diarrheagenic Escherichia coli Collection.</title>
        <authorList>
            <person name="Hazen T.H."/>
            <person name="Sahl J.W."/>
            <person name="Redman J.C."/>
            <person name="Morris C.R."/>
            <person name="Daugherty S.C."/>
            <person name="Chibucos M.C."/>
            <person name="Sengamalay N.A."/>
            <person name="Fraser-Liggett C.M."/>
            <person name="Steinsland H."/>
            <person name="Whittam T.S."/>
            <person name="Whittam B."/>
            <person name="Manning S.D."/>
            <person name="Rasko D.A."/>
        </authorList>
    </citation>
    <scope>NUCLEOTIDE SEQUENCE [LARGE SCALE GENOMIC DNA]</scope>
    <source>
        <strain evidence="1 2">DEC2D</strain>
    </source>
</reference>
<protein>
    <submittedName>
        <fullName evidence="1">Uncharacterized protein</fullName>
    </submittedName>
</protein>